<reference evidence="3 4" key="1">
    <citation type="journal article" date="2024" name="Front Chem Biol">
        <title>Unveiling the potential of Daldinia eschscholtzii MFLUCC 19-0629 through bioactivity and bioinformatics studies for enhanced sustainable agriculture production.</title>
        <authorList>
            <person name="Brooks S."/>
            <person name="Weaver J.A."/>
            <person name="Klomchit A."/>
            <person name="Alharthi S.A."/>
            <person name="Onlamun T."/>
            <person name="Nurani R."/>
            <person name="Vong T.K."/>
            <person name="Alberti F."/>
            <person name="Greco C."/>
        </authorList>
    </citation>
    <scope>NUCLEOTIDE SEQUENCE [LARGE SCALE GENOMIC DNA]</scope>
    <source>
        <strain evidence="3">MFLUCC 19-0629</strain>
    </source>
</reference>
<comment type="caution">
    <text evidence="3">The sequence shown here is derived from an EMBL/GenBank/DDBJ whole genome shotgun (WGS) entry which is preliminary data.</text>
</comment>
<keyword evidence="2" id="KW-0472">Membrane</keyword>
<sequence>MYLMPSLPVHSSRELNQDTMSFPITSEAPHRQQQLTPRSRSAGPEPQQPGPDFFKAHTADDSDAPNAKKDNERTYKCGMGPITFEGEIGHGRINIMPQSIVEGRLEVNQNNHSSCSILVSFFASFLGAALAIHLLGLLELRGSS</sequence>
<feature type="compositionally biased region" description="Basic and acidic residues" evidence="1">
    <location>
        <begin position="54"/>
        <end position="74"/>
    </location>
</feature>
<dbReference type="Proteomes" id="UP001369815">
    <property type="component" value="Unassembled WGS sequence"/>
</dbReference>
<feature type="transmembrane region" description="Helical" evidence="2">
    <location>
        <begin position="117"/>
        <end position="138"/>
    </location>
</feature>
<evidence type="ECO:0000313" key="4">
    <source>
        <dbReference type="Proteomes" id="UP001369815"/>
    </source>
</evidence>
<evidence type="ECO:0000256" key="2">
    <source>
        <dbReference type="SAM" id="Phobius"/>
    </source>
</evidence>
<protein>
    <submittedName>
        <fullName evidence="3">Uncharacterized protein</fullName>
    </submittedName>
</protein>
<evidence type="ECO:0000313" key="3">
    <source>
        <dbReference type="EMBL" id="KAK6955903.1"/>
    </source>
</evidence>
<accession>A0AAX6MTZ9</accession>
<evidence type="ECO:0000256" key="1">
    <source>
        <dbReference type="SAM" id="MobiDB-lite"/>
    </source>
</evidence>
<dbReference type="EMBL" id="JBANMG010000003">
    <property type="protein sequence ID" value="KAK6955903.1"/>
    <property type="molecule type" value="Genomic_DNA"/>
</dbReference>
<feature type="region of interest" description="Disordered" evidence="1">
    <location>
        <begin position="25"/>
        <end position="74"/>
    </location>
</feature>
<keyword evidence="4" id="KW-1185">Reference proteome</keyword>
<dbReference type="AlphaFoldDB" id="A0AAX6MTZ9"/>
<organism evidence="3 4">
    <name type="scientific">Daldinia eschscholtzii</name>
    <dbReference type="NCBI Taxonomy" id="292717"/>
    <lineage>
        <taxon>Eukaryota</taxon>
        <taxon>Fungi</taxon>
        <taxon>Dikarya</taxon>
        <taxon>Ascomycota</taxon>
        <taxon>Pezizomycotina</taxon>
        <taxon>Sordariomycetes</taxon>
        <taxon>Xylariomycetidae</taxon>
        <taxon>Xylariales</taxon>
        <taxon>Hypoxylaceae</taxon>
        <taxon>Daldinia</taxon>
    </lineage>
</organism>
<keyword evidence="2" id="KW-1133">Transmembrane helix</keyword>
<gene>
    <name evidence="3" type="ORF">Daesc_003549</name>
</gene>
<name>A0AAX6MTZ9_9PEZI</name>
<keyword evidence="2" id="KW-0812">Transmembrane</keyword>
<proteinExistence type="predicted"/>